<reference evidence="3" key="1">
    <citation type="submission" date="2017-04" db="EMBL/GenBank/DDBJ databases">
        <title>Plasmodium gonderi genome.</title>
        <authorList>
            <person name="Arisue N."/>
            <person name="Honma H."/>
            <person name="Kawai S."/>
            <person name="Tougan T."/>
            <person name="Tanabe K."/>
            <person name="Horii T."/>
        </authorList>
    </citation>
    <scope>NUCLEOTIDE SEQUENCE [LARGE SCALE GENOMIC DNA]</scope>
    <source>
        <strain evidence="3">ATCC 30045</strain>
    </source>
</reference>
<dbReference type="OrthoDB" id="383961at2759"/>
<dbReference type="GeneID" id="39745366"/>
<evidence type="ECO:0000256" key="1">
    <source>
        <dbReference type="SAM" id="Phobius"/>
    </source>
</evidence>
<organism evidence="2 3">
    <name type="scientific">Plasmodium gonderi</name>
    <dbReference type="NCBI Taxonomy" id="77519"/>
    <lineage>
        <taxon>Eukaryota</taxon>
        <taxon>Sar</taxon>
        <taxon>Alveolata</taxon>
        <taxon>Apicomplexa</taxon>
        <taxon>Aconoidasida</taxon>
        <taxon>Haemosporida</taxon>
        <taxon>Plasmodiidae</taxon>
        <taxon>Plasmodium</taxon>
        <taxon>Plasmodium (Plasmodium)</taxon>
    </lineage>
</organism>
<accession>A0A1Y1JSZ6</accession>
<keyword evidence="1" id="KW-0812">Transmembrane</keyword>
<protein>
    <submittedName>
        <fullName evidence="2">Variable surface protein</fullName>
    </submittedName>
</protein>
<dbReference type="RefSeq" id="XP_028547147.1">
    <property type="nucleotide sequence ID" value="XM_028691346.1"/>
</dbReference>
<evidence type="ECO:0000313" key="3">
    <source>
        <dbReference type="Proteomes" id="UP000195521"/>
    </source>
</evidence>
<keyword evidence="1" id="KW-0472">Membrane</keyword>
<dbReference type="AlphaFoldDB" id="A0A1Y1JSZ6"/>
<gene>
    <name evidence="2" type="ORF">PGO_003645</name>
</gene>
<proteinExistence type="predicted"/>
<dbReference type="Proteomes" id="UP000195521">
    <property type="component" value="Unassembled WGS sequence"/>
</dbReference>
<name>A0A1Y1JSZ6_PLAGO</name>
<comment type="caution">
    <text evidence="2">The sequence shown here is derived from an EMBL/GenBank/DDBJ whole genome shotgun (WGS) entry which is preliminary data.</text>
</comment>
<keyword evidence="3" id="KW-1185">Reference proteome</keyword>
<dbReference type="EMBL" id="BDQF01000424">
    <property type="protein sequence ID" value="GAW84558.1"/>
    <property type="molecule type" value="Genomic_DNA"/>
</dbReference>
<evidence type="ECO:0000313" key="2">
    <source>
        <dbReference type="EMBL" id="GAW84558.1"/>
    </source>
</evidence>
<feature type="transmembrane region" description="Helical" evidence="1">
    <location>
        <begin position="221"/>
        <end position="244"/>
    </location>
</feature>
<sequence length="300" mass="35530">MHIRMDDSVDDNENFVFSGIFPVCLEDIKMVIRNIDYSPLYYTYQNNCNHYGIKLAIDNPKFLTYCMHLSFYLDHIKKESSDNKEASCKYFNYILKYFVRDINPSCKVERECYNRMINAKYANIEGMSDICLQYVINFNDDTFQKFDNLYNLYNTLINNGDTCLSNSTCFNKYTEVSSSCQDGKKGNFCKVLQSFKELYINDGENEQKEDSEIMYTSTGTYIRMIFLSLSFSTFVISLIVFILYKYTPSSSYLKPMIMKLKRIFNKKNDEYLTLLDPFEYTYKNSIDQDYRIEYSSVYNT</sequence>
<keyword evidence="1" id="KW-1133">Transmembrane helix</keyword>